<dbReference type="RefSeq" id="WP_161940807.1">
    <property type="nucleotide sequence ID" value="NZ_LJKE01000015.1"/>
</dbReference>
<protein>
    <recommendedName>
        <fullName evidence="3">Phr family secreted Rap phosphatase inhibitor</fullName>
    </recommendedName>
</protein>
<dbReference type="Proteomes" id="UP000076482">
    <property type="component" value="Unassembled WGS sequence"/>
</dbReference>
<dbReference type="AlphaFoldDB" id="A0A161ST13"/>
<name>A0A161ST13_BACCE</name>
<dbReference type="EMBL" id="LJKE01000015">
    <property type="protein sequence ID" value="KZD71865.1"/>
    <property type="molecule type" value="Genomic_DNA"/>
</dbReference>
<sequence length="46" mass="4870">MKKVIMLSVVATFGLVLTFGIGNQSTNKATSSIEGVKVIQYAHGET</sequence>
<proteinExistence type="predicted"/>
<gene>
    <name evidence="1" type="ORF">B4088_0326</name>
</gene>
<evidence type="ECO:0000313" key="1">
    <source>
        <dbReference type="EMBL" id="KZD71865.1"/>
    </source>
</evidence>
<dbReference type="PATRIC" id="fig|1396.535.peg.4068"/>
<accession>A0A161ST13</accession>
<evidence type="ECO:0008006" key="3">
    <source>
        <dbReference type="Google" id="ProtNLM"/>
    </source>
</evidence>
<reference evidence="1 2" key="1">
    <citation type="submission" date="2015-09" db="EMBL/GenBank/DDBJ databases">
        <title>Bacillus cereus food isolates.</title>
        <authorList>
            <person name="Boekhorst J."/>
        </authorList>
    </citation>
    <scope>NUCLEOTIDE SEQUENCE [LARGE SCALE GENOMIC DNA]</scope>
    <source>
        <strain evidence="1 2">B4088</strain>
    </source>
</reference>
<comment type="caution">
    <text evidence="1">The sequence shown here is derived from an EMBL/GenBank/DDBJ whole genome shotgun (WGS) entry which is preliminary data.</text>
</comment>
<organism evidence="1 2">
    <name type="scientific">Bacillus cereus</name>
    <dbReference type="NCBI Taxonomy" id="1396"/>
    <lineage>
        <taxon>Bacteria</taxon>
        <taxon>Bacillati</taxon>
        <taxon>Bacillota</taxon>
        <taxon>Bacilli</taxon>
        <taxon>Bacillales</taxon>
        <taxon>Bacillaceae</taxon>
        <taxon>Bacillus</taxon>
        <taxon>Bacillus cereus group</taxon>
    </lineage>
</organism>
<evidence type="ECO:0000313" key="2">
    <source>
        <dbReference type="Proteomes" id="UP000076482"/>
    </source>
</evidence>